<dbReference type="EMBL" id="MU004242">
    <property type="protein sequence ID" value="KAF2664682.1"/>
    <property type="molecule type" value="Genomic_DNA"/>
</dbReference>
<evidence type="ECO:0000256" key="1">
    <source>
        <dbReference type="SAM" id="MobiDB-lite"/>
    </source>
</evidence>
<evidence type="ECO:0008006" key="4">
    <source>
        <dbReference type="Google" id="ProtNLM"/>
    </source>
</evidence>
<dbReference type="GO" id="GO:0003700">
    <property type="term" value="F:DNA-binding transcription factor activity"/>
    <property type="evidence" value="ECO:0007669"/>
    <property type="project" value="InterPro"/>
</dbReference>
<feature type="compositionally biased region" description="Basic and acidic residues" evidence="1">
    <location>
        <begin position="18"/>
        <end position="27"/>
    </location>
</feature>
<accession>A0A6A6TXY3</accession>
<dbReference type="Gene3D" id="1.20.5.170">
    <property type="match status" value="1"/>
</dbReference>
<dbReference type="CDD" id="cd14688">
    <property type="entry name" value="bZIP_YAP"/>
    <property type="match status" value="1"/>
</dbReference>
<dbReference type="PANTHER" id="PTHR40618:SF1">
    <property type="entry name" value="B-ZIP TRANSCRIPTION FACTOR (EUROFUNG)"/>
    <property type="match status" value="1"/>
</dbReference>
<reference evidence="2" key="1">
    <citation type="journal article" date="2020" name="Stud. Mycol.">
        <title>101 Dothideomycetes genomes: a test case for predicting lifestyles and emergence of pathogens.</title>
        <authorList>
            <person name="Haridas S."/>
            <person name="Albert R."/>
            <person name="Binder M."/>
            <person name="Bloem J."/>
            <person name="Labutti K."/>
            <person name="Salamov A."/>
            <person name="Andreopoulos B."/>
            <person name="Baker S."/>
            <person name="Barry K."/>
            <person name="Bills G."/>
            <person name="Bluhm B."/>
            <person name="Cannon C."/>
            <person name="Castanera R."/>
            <person name="Culley D."/>
            <person name="Daum C."/>
            <person name="Ezra D."/>
            <person name="Gonzalez J."/>
            <person name="Henrissat B."/>
            <person name="Kuo A."/>
            <person name="Liang C."/>
            <person name="Lipzen A."/>
            <person name="Lutzoni F."/>
            <person name="Magnuson J."/>
            <person name="Mondo S."/>
            <person name="Nolan M."/>
            <person name="Ohm R."/>
            <person name="Pangilinan J."/>
            <person name="Park H.-J."/>
            <person name="Ramirez L."/>
            <person name="Alfaro M."/>
            <person name="Sun H."/>
            <person name="Tritt A."/>
            <person name="Yoshinaga Y."/>
            <person name="Zwiers L.-H."/>
            <person name="Turgeon B."/>
            <person name="Goodwin S."/>
            <person name="Spatafora J."/>
            <person name="Crous P."/>
            <person name="Grigoriev I."/>
        </authorList>
    </citation>
    <scope>NUCLEOTIDE SEQUENCE</scope>
    <source>
        <strain evidence="2">CBS 115976</strain>
    </source>
</reference>
<evidence type="ECO:0000313" key="3">
    <source>
        <dbReference type="Proteomes" id="UP000799302"/>
    </source>
</evidence>
<protein>
    <recommendedName>
        <fullName evidence="4">BZIP domain-containing protein</fullName>
    </recommendedName>
</protein>
<evidence type="ECO:0000313" key="2">
    <source>
        <dbReference type="EMBL" id="KAF2664682.1"/>
    </source>
</evidence>
<name>A0A6A6TXY3_9PEZI</name>
<dbReference type="AlphaFoldDB" id="A0A6A6TXY3"/>
<feature type="region of interest" description="Disordered" evidence="1">
    <location>
        <begin position="108"/>
        <end position="133"/>
    </location>
</feature>
<gene>
    <name evidence="2" type="ORF">BT63DRAFT_464773</name>
</gene>
<keyword evidence="3" id="KW-1185">Reference proteome</keyword>
<dbReference type="SUPFAM" id="SSF57959">
    <property type="entry name" value="Leucine zipper domain"/>
    <property type="match status" value="1"/>
</dbReference>
<proteinExistence type="predicted"/>
<dbReference type="InterPro" id="IPR046347">
    <property type="entry name" value="bZIP_sf"/>
</dbReference>
<feature type="region of interest" description="Disordered" evidence="1">
    <location>
        <begin position="1"/>
        <end position="38"/>
    </location>
</feature>
<organism evidence="2 3">
    <name type="scientific">Microthyrium microscopicum</name>
    <dbReference type="NCBI Taxonomy" id="703497"/>
    <lineage>
        <taxon>Eukaryota</taxon>
        <taxon>Fungi</taxon>
        <taxon>Dikarya</taxon>
        <taxon>Ascomycota</taxon>
        <taxon>Pezizomycotina</taxon>
        <taxon>Dothideomycetes</taxon>
        <taxon>Dothideomycetes incertae sedis</taxon>
        <taxon>Microthyriales</taxon>
        <taxon>Microthyriaceae</taxon>
        <taxon>Microthyrium</taxon>
    </lineage>
</organism>
<dbReference type="OrthoDB" id="3555317at2759"/>
<dbReference type="Proteomes" id="UP000799302">
    <property type="component" value="Unassembled WGS sequence"/>
</dbReference>
<dbReference type="PANTHER" id="PTHR40618">
    <property type="entry name" value="B-ZIP TRANSCRIPTION FACTOR (EUROFUNG)-RELATED"/>
    <property type="match status" value="1"/>
</dbReference>
<sequence length="426" mass="47995">MVSDAGKHQSQKHKPKRKISELDEAAARRRRTQTCEAQRAFRKRNKETITSLTLQNSDLQKTIEDLSACFLSFTDDLVASGWLEQDRIVAKKLQATIEQFIAITRASQSPITENPAGDEHFESPGTTDSSPAEFIQDLATPSPLKEPLPTATGIDMSSTQMILPNPQETLSRKYTTSTTESRNMLTQTLPRATIFSSLNVPPSPQSYPRGPMPTHNPLLDYLPRIPRSINFFKPSFAQKLQLEAIRAGLRLVSTAEDNSSLFYRTFNRILDLPTRETFRSRLYQALDDNKSLHPPPENASWSESESFAWLNASDVARHFRSIGIDIDSSLDIVEMVQMESGYWQGFATFSGNEQPYDMRALYHANELDEYAINPAYNNNGGYTGSSVTVDLSKLIHEIIQRTRCHAEYPTFNRHDLNAALTRAMVA</sequence>